<dbReference type="SUPFAM" id="SSF51445">
    <property type="entry name" value="(Trans)glycosidases"/>
    <property type="match status" value="2"/>
</dbReference>
<dbReference type="InterPro" id="IPR013780">
    <property type="entry name" value="Glyco_hydro_b"/>
</dbReference>
<evidence type="ECO:0000256" key="4">
    <source>
        <dbReference type="ARBA" id="ARBA00022729"/>
    </source>
</evidence>
<proteinExistence type="inferred from homology"/>
<evidence type="ECO:0000256" key="6">
    <source>
        <dbReference type="ARBA" id="ARBA00022824"/>
    </source>
</evidence>
<dbReference type="HOGENOM" id="CLU_000631_7_0_1"/>
<sequence>MILREHRIRRPDWNELYNAAFLNADDGILQFDLTNGAGSKLIMKISGVVDNRFRVIIEEPDLHRYRIQFCLEKEPETNELTVDYLGDDALIASDGNGNRLYVSFQPISIEFYHDDILESVFDGSRLIMQNTEESQAFTFTVKFNEAKRLIGLHEHPNTVSLMHTADYKVDPYRLKNVDYGIFGYSINVTQSMYGSIPVLYGFGEHTSGIFVHNGAEMWVEIDTDEMSAYFMVDAGLLDLFVLMGPTLSETVRQYTDLTGKPHLPQLWALGHHQSRWAYNNTEDVKDIIGKFDEYRFPMDVLWLDIEYTADRKWFTWNTTSFPDPIALLDWVEEQGHRKLVPISESNIKVDPEYKIYDDCLRNDYFINNANGTPFVSVCWAGDVSWIDFLNPEAREYYAQLHLYENFPSTSTLGGYWNDMNEPALFDNTYERTIPSEAVQYGNVKHRDVHNMYGLHQLWALGHHQSRWAYNNTEDVKDIIGKFDEYRFPMDVLWLDIEYTADRKWFTWNTTSFPDPIALLDWVEEQGHRKLVPISESNIKVDPEYKIYDDCLRNDYFINNANGTPFVSVCWAGDVSWIDFLNPEAREYYAQLHLYENFPSTSTLGGYWNDMNEPALFDNTYERTIPSEAVQYGNVKHRDVHNMYGLHQVMTTHQGLMNRDEGNLRPFLLSRSIFAGSQRYTAKWNGDTVCTFEYLRILVPMTISSNLAGLVFYGGDVPGFFGKPTDELASRWYQTGAWIPFYRAHADLSTERREPWVFSEETQDLIREAIESRYKHLPYWYTLFYEHTVTGDPLVRPLLYHYPNDEAAFDINDQFLVGKDILVANVYFSEATSLRVYLPGENEFWYQATGPSGVFEGGHWYTIPVDISFTPVFYRSGSIIARKPRVGRTTADIKDDPHELHVVVDDDGFAETRVYIDDFESFEYLNEKKYLYVNIEWDDETQMGTVTPIDGASDSSKFTFEIESVIIYRNNGDGTHSKQTIKQTRDGVPLVNFNVLEGPLLL</sequence>
<dbReference type="CDD" id="cd06603">
    <property type="entry name" value="GH31_GANC_GANAB_alpha"/>
    <property type="match status" value="1"/>
</dbReference>
<evidence type="ECO:0000256" key="5">
    <source>
        <dbReference type="ARBA" id="ARBA00022801"/>
    </source>
</evidence>
<dbReference type="PANTHER" id="PTHR22762">
    <property type="entry name" value="ALPHA-GLUCOSIDASE"/>
    <property type="match status" value="1"/>
</dbReference>
<evidence type="ECO:0000256" key="1">
    <source>
        <dbReference type="ARBA" id="ARBA00004240"/>
    </source>
</evidence>
<dbReference type="GO" id="GO:0006491">
    <property type="term" value="P:N-glycan processing"/>
    <property type="evidence" value="ECO:0007669"/>
    <property type="project" value="TreeGrafter"/>
</dbReference>
<evidence type="ECO:0000256" key="9">
    <source>
        <dbReference type="ARBA" id="ARBA00042895"/>
    </source>
</evidence>
<dbReference type="SUPFAM" id="SSF74650">
    <property type="entry name" value="Galactose mutarotase-like"/>
    <property type="match status" value="1"/>
</dbReference>
<evidence type="ECO:0000313" key="11">
    <source>
        <dbReference type="EMBL" id="ENN79931.1"/>
    </source>
</evidence>
<dbReference type="InterPro" id="IPR000322">
    <property type="entry name" value="Glyco_hydro_31_TIM"/>
</dbReference>
<dbReference type="InterPro" id="IPR025887">
    <property type="entry name" value="Glyco_hydro_31_N_dom"/>
</dbReference>
<dbReference type="Gene3D" id="2.60.40.1760">
    <property type="entry name" value="glycosyl hydrolase (family 31)"/>
    <property type="match status" value="1"/>
</dbReference>
<dbReference type="InterPro" id="IPR011013">
    <property type="entry name" value="Gal_mutarotase_sf_dom"/>
</dbReference>
<dbReference type="SUPFAM" id="SSF51011">
    <property type="entry name" value="Glycosyl hydrolase domain"/>
    <property type="match status" value="1"/>
</dbReference>
<keyword evidence="6" id="KW-0256">Endoplasmic reticulum</keyword>
<dbReference type="EMBL" id="KB740631">
    <property type="protein sequence ID" value="ENN79931.1"/>
    <property type="molecule type" value="Genomic_DNA"/>
</dbReference>
<dbReference type="PANTHER" id="PTHR22762:SF54">
    <property type="entry name" value="BCDNA.GH04962"/>
    <property type="match status" value="1"/>
</dbReference>
<dbReference type="Gene3D" id="2.60.40.1180">
    <property type="entry name" value="Golgi alpha-mannosidase II"/>
    <property type="match status" value="2"/>
</dbReference>
<dbReference type="Gene3D" id="3.20.20.80">
    <property type="entry name" value="Glycosidases"/>
    <property type="match status" value="2"/>
</dbReference>
<accession>N6UH19</accession>
<dbReference type="GO" id="GO:0005783">
    <property type="term" value="C:endoplasmic reticulum"/>
    <property type="evidence" value="ECO:0007669"/>
    <property type="project" value="UniProtKB-SubCell"/>
</dbReference>
<dbReference type="CDD" id="cd14752">
    <property type="entry name" value="GH31_N"/>
    <property type="match status" value="1"/>
</dbReference>
<dbReference type="GO" id="GO:0005975">
    <property type="term" value="P:carbohydrate metabolic process"/>
    <property type="evidence" value="ECO:0007669"/>
    <property type="project" value="InterPro"/>
</dbReference>
<protein>
    <recommendedName>
        <fullName evidence="9">Glucosidase II subunit alpha</fullName>
    </recommendedName>
</protein>
<comment type="similarity">
    <text evidence="3 10">Belongs to the glycosyl hydrolase 31 family.</text>
</comment>
<dbReference type="Pfam" id="PF13802">
    <property type="entry name" value="Gal_mutarotas_2"/>
    <property type="match status" value="1"/>
</dbReference>
<dbReference type="Pfam" id="PF01055">
    <property type="entry name" value="Glyco_hydro_31_2nd"/>
    <property type="match status" value="1"/>
</dbReference>
<keyword evidence="8 10" id="KW-0326">Glycosidase</keyword>
<dbReference type="Pfam" id="PF21365">
    <property type="entry name" value="Glyco_hydro_31_3rd"/>
    <property type="match status" value="1"/>
</dbReference>
<evidence type="ECO:0000256" key="10">
    <source>
        <dbReference type="RuleBase" id="RU361185"/>
    </source>
</evidence>
<comment type="subcellular location">
    <subcellularLocation>
        <location evidence="1">Endoplasmic reticulum</location>
    </subcellularLocation>
</comment>
<dbReference type="GO" id="GO:0030246">
    <property type="term" value="F:carbohydrate binding"/>
    <property type="evidence" value="ECO:0007669"/>
    <property type="project" value="InterPro"/>
</dbReference>
<dbReference type="OMA" id="WVENASF"/>
<dbReference type="InterPro" id="IPR048395">
    <property type="entry name" value="Glyco_hydro_31_C"/>
</dbReference>
<evidence type="ECO:0000256" key="3">
    <source>
        <dbReference type="ARBA" id="ARBA00007806"/>
    </source>
</evidence>
<organism evidence="11">
    <name type="scientific">Dendroctonus ponderosae</name>
    <name type="common">Mountain pine beetle</name>
    <dbReference type="NCBI Taxonomy" id="77166"/>
    <lineage>
        <taxon>Eukaryota</taxon>
        <taxon>Metazoa</taxon>
        <taxon>Ecdysozoa</taxon>
        <taxon>Arthropoda</taxon>
        <taxon>Hexapoda</taxon>
        <taxon>Insecta</taxon>
        <taxon>Pterygota</taxon>
        <taxon>Neoptera</taxon>
        <taxon>Endopterygota</taxon>
        <taxon>Coleoptera</taxon>
        <taxon>Polyphaga</taxon>
        <taxon>Cucujiformia</taxon>
        <taxon>Curculionidae</taxon>
        <taxon>Scolytinae</taxon>
        <taxon>Dendroctonus</taxon>
    </lineage>
</organism>
<dbReference type="InterPro" id="IPR017853">
    <property type="entry name" value="GH"/>
</dbReference>
<comment type="pathway">
    <text evidence="2">Glycan metabolism; N-glycan metabolism.</text>
</comment>
<evidence type="ECO:0000256" key="2">
    <source>
        <dbReference type="ARBA" id="ARBA00004833"/>
    </source>
</evidence>
<reference evidence="11" key="1">
    <citation type="journal article" date="2013" name="Genome Biol.">
        <title>Draft genome of the mountain pine beetle, Dendroctonus ponderosae Hopkins, a major forest pest.</title>
        <authorList>
            <person name="Keeling C.I."/>
            <person name="Yuen M.M."/>
            <person name="Liao N.Y."/>
            <person name="Docking T.R."/>
            <person name="Chan S.K."/>
            <person name="Taylor G.A."/>
            <person name="Palmquist D.L."/>
            <person name="Jackman S.D."/>
            <person name="Nguyen A."/>
            <person name="Li M."/>
            <person name="Henderson H."/>
            <person name="Janes J.K."/>
            <person name="Zhao Y."/>
            <person name="Pandoh P."/>
            <person name="Moore R."/>
            <person name="Sperling F.A."/>
            <person name="Huber D.P."/>
            <person name="Birol I."/>
            <person name="Jones S.J."/>
            <person name="Bohlmann J."/>
        </authorList>
    </citation>
    <scope>NUCLEOTIDE SEQUENCE</scope>
</reference>
<dbReference type="AlphaFoldDB" id="N6UH19"/>
<evidence type="ECO:0000256" key="7">
    <source>
        <dbReference type="ARBA" id="ARBA00023180"/>
    </source>
</evidence>
<evidence type="ECO:0000256" key="8">
    <source>
        <dbReference type="ARBA" id="ARBA00023295"/>
    </source>
</evidence>
<dbReference type="GO" id="GO:0090599">
    <property type="term" value="F:alpha-glucosidase activity"/>
    <property type="evidence" value="ECO:0007669"/>
    <property type="project" value="UniProtKB-ARBA"/>
</dbReference>
<keyword evidence="4" id="KW-0732">Signal</keyword>
<keyword evidence="7" id="KW-0325">Glycoprotein</keyword>
<gene>
    <name evidence="11" type="ORF">YQE_03634</name>
</gene>
<name>N6UH19_DENPD</name>
<keyword evidence="5 10" id="KW-0378">Hydrolase</keyword>
<dbReference type="OrthoDB" id="6780448at2759"/>